<accession>A0A2Z2HLI2</accession>
<dbReference type="GeneID" id="59167104"/>
<dbReference type="RefSeq" id="WP_192866135.1">
    <property type="nucleotide sequence ID" value="NZ_CP021324.1"/>
</dbReference>
<organism evidence="1 2">
    <name type="scientific">Candidatus Nitrosomarinus catalinensis</name>
    <dbReference type="NCBI Taxonomy" id="1898749"/>
    <lineage>
        <taxon>Archaea</taxon>
        <taxon>Nitrososphaerota</taxon>
        <taxon>Nitrososphaeria</taxon>
        <taxon>Nitrosopumilales</taxon>
        <taxon>Nitrosopumilaceae</taxon>
        <taxon>Candidatus Nitrosomarinus</taxon>
    </lineage>
</organism>
<evidence type="ECO:0008006" key="3">
    <source>
        <dbReference type="Google" id="ProtNLM"/>
    </source>
</evidence>
<reference evidence="1 2" key="1">
    <citation type="journal article" date="2017" name="Environ. Microbiol.">
        <title>Genome and epigenome of a novel marine Thaumarchaeota strain suggest viral infection, phosphorothioation DNA modification and multiple restriction systems.</title>
        <authorList>
            <person name="Ahlgren N.A."/>
            <person name="Chen Y."/>
            <person name="Needham D.M."/>
            <person name="Parada A.E."/>
            <person name="Sachdeva R."/>
            <person name="Trinh V."/>
            <person name="Chen T."/>
            <person name="Fuhrman J.A."/>
        </authorList>
    </citation>
    <scope>NUCLEOTIDE SEQUENCE [LARGE SCALE GENOMIC DNA]</scope>
    <source>
        <strain evidence="1 2">SPOT01</strain>
    </source>
</reference>
<dbReference type="EMBL" id="CP021324">
    <property type="protein sequence ID" value="ARS64575.1"/>
    <property type="molecule type" value="Genomic_DNA"/>
</dbReference>
<proteinExistence type="predicted"/>
<dbReference type="AlphaFoldDB" id="A0A2Z2HLI2"/>
<keyword evidence="2" id="KW-1185">Reference proteome</keyword>
<dbReference type="Proteomes" id="UP000249949">
    <property type="component" value="Chromosome"/>
</dbReference>
<sequence>MNDDGCPTCGSKNFGTIEMKKDVKGLVNWKKQCYNCKKFWNGSDY</sequence>
<dbReference type="KEGG" id="nct:NMSP_0956"/>
<name>A0A2Z2HLI2_9ARCH</name>
<evidence type="ECO:0000313" key="2">
    <source>
        <dbReference type="Proteomes" id="UP000249949"/>
    </source>
</evidence>
<gene>
    <name evidence="1" type="ORF">NMSP_0956</name>
</gene>
<evidence type="ECO:0000313" key="1">
    <source>
        <dbReference type="EMBL" id="ARS64575.1"/>
    </source>
</evidence>
<protein>
    <recommendedName>
        <fullName evidence="3">TFIIS-type domain-containing protein</fullName>
    </recommendedName>
</protein>